<feature type="domain" description="Metallo-beta-lactamase" evidence="6">
    <location>
        <begin position="89"/>
        <end position="294"/>
    </location>
</feature>
<dbReference type="AlphaFoldDB" id="A0A1G7HX58"/>
<evidence type="ECO:0000313" key="8">
    <source>
        <dbReference type="Proteomes" id="UP000199045"/>
    </source>
</evidence>
<dbReference type="PANTHER" id="PTHR42978">
    <property type="entry name" value="QUORUM-QUENCHING LACTONASE YTNP-RELATED-RELATED"/>
    <property type="match status" value="1"/>
</dbReference>
<evidence type="ECO:0000259" key="6">
    <source>
        <dbReference type="SMART" id="SM00849"/>
    </source>
</evidence>
<dbReference type="InterPro" id="IPR001279">
    <property type="entry name" value="Metallo-B-lactamas"/>
</dbReference>
<reference evidence="7 8" key="1">
    <citation type="submission" date="2016-10" db="EMBL/GenBank/DDBJ databases">
        <authorList>
            <person name="de Groot N.N."/>
        </authorList>
    </citation>
    <scope>NUCLEOTIDE SEQUENCE [LARGE SCALE GENOMIC DNA]</scope>
    <source>
        <strain evidence="7 8">DSM 527</strain>
    </source>
</reference>
<dbReference type="EMBL" id="FNBN01000001">
    <property type="protein sequence ID" value="SDF05052.1"/>
    <property type="molecule type" value="Genomic_DNA"/>
</dbReference>
<dbReference type="STRING" id="104663.SAMN04488121_101634"/>
<dbReference type="Gene3D" id="3.60.15.10">
    <property type="entry name" value="Ribonuclease Z/Hydroxyacylglutathione hydrolase-like"/>
    <property type="match status" value="1"/>
</dbReference>
<keyword evidence="3" id="KW-0378">Hydrolase</keyword>
<evidence type="ECO:0000256" key="2">
    <source>
        <dbReference type="ARBA" id="ARBA00022723"/>
    </source>
</evidence>
<sequence>MKFLSVFSLKGILALLSLTVMFTAKAQTTSTQLPEQPGFYRMQLGDYQVIALSDGTIPLNLKTLLHETRPGEIQDLLQHNFLDTIAETSITGFLILANDQQILIDAGCGTFFGPTLGKLKKHLIEAGFHPEDIDAVLLTHLHTDHVGGLIEGDKMVFPNATIYINRKEAEFWLTTGNKEKANKRAQPFFDPAQAAIMPYQKAGKVKTFDPGTQLFPGISSATATGHTPGHSLYLIESKGQKLVFWGDVIHAGAVQFTDPLVTIDFDVDLSAAAAARRKAFNEAAKSGYWIATSHLSFPGIGHVKAVGKQYEWVPANYTTIFQEK</sequence>
<protein>
    <submittedName>
        <fullName evidence="7">Glyoxylase, beta-lactamase superfamily II</fullName>
    </submittedName>
</protein>
<dbReference type="InterPro" id="IPR051013">
    <property type="entry name" value="MBL_superfamily_lactonases"/>
</dbReference>
<accession>A0A1G7HX58</accession>
<dbReference type="PANTHER" id="PTHR42978:SF6">
    <property type="entry name" value="QUORUM-QUENCHING LACTONASE YTNP-RELATED"/>
    <property type="match status" value="1"/>
</dbReference>
<feature type="signal peptide" evidence="5">
    <location>
        <begin position="1"/>
        <end position="26"/>
    </location>
</feature>
<dbReference type="OrthoDB" id="9802897at2"/>
<dbReference type="Proteomes" id="UP000199045">
    <property type="component" value="Unassembled WGS sequence"/>
</dbReference>
<dbReference type="InterPro" id="IPR036866">
    <property type="entry name" value="RibonucZ/Hydroxyglut_hydro"/>
</dbReference>
<evidence type="ECO:0000256" key="4">
    <source>
        <dbReference type="ARBA" id="ARBA00022833"/>
    </source>
</evidence>
<evidence type="ECO:0000313" key="7">
    <source>
        <dbReference type="EMBL" id="SDF05052.1"/>
    </source>
</evidence>
<comment type="similarity">
    <text evidence="1">Belongs to the metallo-beta-lactamase superfamily.</text>
</comment>
<feature type="chain" id="PRO_5011741229" evidence="5">
    <location>
        <begin position="27"/>
        <end position="324"/>
    </location>
</feature>
<dbReference type="GO" id="GO:0016787">
    <property type="term" value="F:hydrolase activity"/>
    <property type="evidence" value="ECO:0007669"/>
    <property type="project" value="UniProtKB-KW"/>
</dbReference>
<dbReference type="GO" id="GO:0046872">
    <property type="term" value="F:metal ion binding"/>
    <property type="evidence" value="ECO:0007669"/>
    <property type="project" value="UniProtKB-KW"/>
</dbReference>
<gene>
    <name evidence="7" type="ORF">SAMN04488121_101634</name>
</gene>
<organism evidence="7 8">
    <name type="scientific">Chitinophaga filiformis</name>
    <name type="common">Myxococcus filiformis</name>
    <name type="synonym">Flexibacter filiformis</name>
    <dbReference type="NCBI Taxonomy" id="104663"/>
    <lineage>
        <taxon>Bacteria</taxon>
        <taxon>Pseudomonadati</taxon>
        <taxon>Bacteroidota</taxon>
        <taxon>Chitinophagia</taxon>
        <taxon>Chitinophagales</taxon>
        <taxon>Chitinophagaceae</taxon>
        <taxon>Chitinophaga</taxon>
    </lineage>
</organism>
<dbReference type="Pfam" id="PF00753">
    <property type="entry name" value="Lactamase_B"/>
    <property type="match status" value="1"/>
</dbReference>
<evidence type="ECO:0000256" key="5">
    <source>
        <dbReference type="SAM" id="SignalP"/>
    </source>
</evidence>
<evidence type="ECO:0000256" key="1">
    <source>
        <dbReference type="ARBA" id="ARBA00007749"/>
    </source>
</evidence>
<keyword evidence="5" id="KW-0732">Signal</keyword>
<dbReference type="SUPFAM" id="SSF56281">
    <property type="entry name" value="Metallo-hydrolase/oxidoreductase"/>
    <property type="match status" value="1"/>
</dbReference>
<keyword evidence="2" id="KW-0479">Metal-binding</keyword>
<keyword evidence="4" id="KW-0862">Zinc</keyword>
<dbReference type="SMART" id="SM00849">
    <property type="entry name" value="Lactamase_B"/>
    <property type="match status" value="1"/>
</dbReference>
<dbReference type="CDD" id="cd07720">
    <property type="entry name" value="OPHC2-like_MBL-fold"/>
    <property type="match status" value="1"/>
</dbReference>
<evidence type="ECO:0000256" key="3">
    <source>
        <dbReference type="ARBA" id="ARBA00022801"/>
    </source>
</evidence>
<proteinExistence type="inferred from homology"/>
<name>A0A1G7HX58_CHIFI</name>